<feature type="compositionally biased region" description="Basic and acidic residues" evidence="1">
    <location>
        <begin position="191"/>
        <end position="202"/>
    </location>
</feature>
<feature type="region of interest" description="Disordered" evidence="1">
    <location>
        <begin position="191"/>
        <end position="271"/>
    </location>
</feature>
<comment type="caution">
    <text evidence="2">The sequence shown here is derived from an EMBL/GenBank/DDBJ whole genome shotgun (WGS) entry which is preliminary data.</text>
</comment>
<evidence type="ECO:0000313" key="2">
    <source>
        <dbReference type="EMBL" id="MBW0575800.1"/>
    </source>
</evidence>
<name>A0A9Q3KAM0_9BASI</name>
<accession>A0A9Q3KAM0</accession>
<evidence type="ECO:0000256" key="1">
    <source>
        <dbReference type="SAM" id="MobiDB-lite"/>
    </source>
</evidence>
<dbReference type="Proteomes" id="UP000765509">
    <property type="component" value="Unassembled WGS sequence"/>
</dbReference>
<organism evidence="2 3">
    <name type="scientific">Austropuccinia psidii MF-1</name>
    <dbReference type="NCBI Taxonomy" id="1389203"/>
    <lineage>
        <taxon>Eukaryota</taxon>
        <taxon>Fungi</taxon>
        <taxon>Dikarya</taxon>
        <taxon>Basidiomycota</taxon>
        <taxon>Pucciniomycotina</taxon>
        <taxon>Pucciniomycetes</taxon>
        <taxon>Pucciniales</taxon>
        <taxon>Sphaerophragmiaceae</taxon>
        <taxon>Austropuccinia</taxon>
    </lineage>
</organism>
<gene>
    <name evidence="2" type="ORF">O181_115515</name>
</gene>
<evidence type="ECO:0000313" key="3">
    <source>
        <dbReference type="Proteomes" id="UP000765509"/>
    </source>
</evidence>
<feature type="compositionally biased region" description="Polar residues" evidence="1">
    <location>
        <begin position="203"/>
        <end position="221"/>
    </location>
</feature>
<sequence length="271" mass="30322">SDNLVRQETIETASTVTRIVPESTVNSESNSTVIIAQNNQTEPISSELINLDINYTLQKAINLANSRSGASYNPSSISQRGYRHHYGRSQSVVEGQGSVYESQMHKLSPSEADNTVLPLNRAENATKRLSGHLQSQPEGIQHCIAAQRVPDPFGSVEELHELLPDCEKILGPSQHLQVTQWIEFIDGKEKHDSVNRRMEEKQPTTTQSMAKNSPSNHQQKFQCEKEAKSSEQGQRKSTSHKNLEPGLQNPKDLAGFHGKCFQMARKRRKPD</sequence>
<dbReference type="AlphaFoldDB" id="A0A9Q3KAM0"/>
<protein>
    <submittedName>
        <fullName evidence="2">Uncharacterized protein</fullName>
    </submittedName>
</protein>
<feature type="non-terminal residue" evidence="2">
    <location>
        <position position="1"/>
    </location>
</feature>
<proteinExistence type="predicted"/>
<keyword evidence="3" id="KW-1185">Reference proteome</keyword>
<reference evidence="2" key="1">
    <citation type="submission" date="2021-03" db="EMBL/GenBank/DDBJ databases">
        <title>Draft genome sequence of rust myrtle Austropuccinia psidii MF-1, a brazilian biotype.</title>
        <authorList>
            <person name="Quecine M.C."/>
            <person name="Pachon D.M.R."/>
            <person name="Bonatelli M.L."/>
            <person name="Correr F.H."/>
            <person name="Franceschini L.M."/>
            <person name="Leite T.F."/>
            <person name="Margarido G.R.A."/>
            <person name="Almeida C.A."/>
            <person name="Ferrarezi J.A."/>
            <person name="Labate C.A."/>
        </authorList>
    </citation>
    <scope>NUCLEOTIDE SEQUENCE</scope>
    <source>
        <strain evidence="2">MF-1</strain>
    </source>
</reference>
<dbReference type="EMBL" id="AVOT02097029">
    <property type="protein sequence ID" value="MBW0575800.1"/>
    <property type="molecule type" value="Genomic_DNA"/>
</dbReference>